<feature type="binding site" evidence="4">
    <location>
        <position position="274"/>
    </location>
    <ligand>
        <name>NAD(+)</name>
        <dbReference type="ChEBI" id="CHEBI:57540"/>
    </ligand>
</feature>
<dbReference type="GO" id="GO:0006635">
    <property type="term" value="P:fatty acid beta-oxidation"/>
    <property type="evidence" value="ECO:0007669"/>
    <property type="project" value="TreeGrafter"/>
</dbReference>
<feature type="site" description="Important for catalytic activity" evidence="3">
    <location>
        <position position="140"/>
    </location>
</feature>
<dbReference type="PANTHER" id="PTHR48075:SF5">
    <property type="entry name" value="3-HYDROXYBUTYRYL-COA DEHYDROGENASE"/>
    <property type="match status" value="1"/>
</dbReference>
<feature type="domain" description="3-hydroxyacyl-CoA dehydrogenase NAD binding" evidence="7">
    <location>
        <begin position="5"/>
        <end position="183"/>
    </location>
</feature>
<feature type="binding site" evidence="4">
    <location>
        <position position="97"/>
    </location>
    <ligand>
        <name>NAD(+)</name>
        <dbReference type="ChEBI" id="CHEBI:57540"/>
    </ligand>
</feature>
<dbReference type="GO" id="GO:0008691">
    <property type="term" value="F:3-hydroxybutyryl-CoA dehydrogenase activity"/>
    <property type="evidence" value="ECO:0007669"/>
    <property type="project" value="TreeGrafter"/>
</dbReference>
<dbReference type="InterPro" id="IPR013328">
    <property type="entry name" value="6PGD_dom2"/>
</dbReference>
<evidence type="ECO:0000256" key="1">
    <source>
        <dbReference type="ARBA" id="ARBA00009463"/>
    </source>
</evidence>
<keyword evidence="4" id="KW-0520">NAD</keyword>
<dbReference type="InterPro" id="IPR022694">
    <property type="entry name" value="3-OHacyl-CoA_DH"/>
</dbReference>
<feature type="binding site" evidence="5">
    <location>
        <position position="49"/>
    </location>
    <ligand>
        <name>CoA</name>
        <dbReference type="ChEBI" id="CHEBI:57287"/>
    </ligand>
</feature>
<dbReference type="Pfam" id="PF00725">
    <property type="entry name" value="3HCDH"/>
    <property type="match status" value="1"/>
</dbReference>
<dbReference type="SUPFAM" id="SSF48179">
    <property type="entry name" value="6-phosphogluconate dehydrogenase C-terminal domain-like"/>
    <property type="match status" value="1"/>
</dbReference>
<evidence type="ECO:0000256" key="4">
    <source>
        <dbReference type="PIRSR" id="PIRSR000105-2"/>
    </source>
</evidence>
<dbReference type="InterPro" id="IPR008927">
    <property type="entry name" value="6-PGluconate_DH-like_C_sf"/>
</dbReference>
<evidence type="ECO:0000256" key="3">
    <source>
        <dbReference type="PIRSR" id="PIRSR000105-1"/>
    </source>
</evidence>
<proteinExistence type="inferred from homology"/>
<dbReference type="RefSeq" id="WP_104510537.1">
    <property type="nucleotide sequence ID" value="NZ_JACIGC010000006.1"/>
</dbReference>
<dbReference type="InterPro" id="IPR006180">
    <property type="entry name" value="3-OHacyl-CoA_DH_CS"/>
</dbReference>
<evidence type="ECO:0000256" key="2">
    <source>
        <dbReference type="ARBA" id="ARBA00023002"/>
    </source>
</evidence>
<accession>A0A2S6MVP2</accession>
<dbReference type="InterPro" id="IPR036291">
    <property type="entry name" value="NAD(P)-bd_dom_sf"/>
</dbReference>
<dbReference type="GO" id="GO:0070403">
    <property type="term" value="F:NAD+ binding"/>
    <property type="evidence" value="ECO:0007669"/>
    <property type="project" value="InterPro"/>
</dbReference>
<feature type="binding site" evidence="5">
    <location>
        <position position="119"/>
    </location>
    <ligand>
        <name>CoA</name>
        <dbReference type="ChEBI" id="CHEBI:57287"/>
    </ligand>
</feature>
<dbReference type="PIRSF" id="PIRSF000105">
    <property type="entry name" value="HCDH"/>
    <property type="match status" value="1"/>
</dbReference>
<feature type="domain" description="3-hydroxyacyl-CoA dehydrogenase C-terminal" evidence="6">
    <location>
        <begin position="186"/>
        <end position="282"/>
    </location>
</feature>
<keyword evidence="2" id="KW-0560">Oxidoreductase</keyword>
<comment type="similarity">
    <text evidence="1">Belongs to the 3-hydroxyacyl-CoA dehydrogenase family.</text>
</comment>
<dbReference type="OrthoDB" id="9771883at2"/>
<dbReference type="Pfam" id="PF02737">
    <property type="entry name" value="3HCDH_N"/>
    <property type="match status" value="1"/>
</dbReference>
<name>A0A2S6MVP2_9HYPH</name>
<feature type="binding site" evidence="4">
    <location>
        <position position="143"/>
    </location>
    <ligand>
        <name>NAD(+)</name>
        <dbReference type="ChEBI" id="CHEBI:57540"/>
    </ligand>
</feature>
<feature type="binding site" evidence="4">
    <location>
        <position position="33"/>
    </location>
    <ligand>
        <name>NAD(+)</name>
        <dbReference type="ChEBI" id="CHEBI:57540"/>
    </ligand>
</feature>
<feature type="binding site" evidence="5">
    <location>
        <position position="56"/>
    </location>
    <ligand>
        <name>CoA</name>
        <dbReference type="ChEBI" id="CHEBI:57287"/>
    </ligand>
</feature>
<comment type="caution">
    <text evidence="8">The sequence shown here is derived from an EMBL/GenBank/DDBJ whole genome shotgun (WGS) entry which is preliminary data.</text>
</comment>
<dbReference type="PANTHER" id="PTHR48075">
    <property type="entry name" value="3-HYDROXYACYL-COA DEHYDROGENASE FAMILY PROTEIN"/>
    <property type="match status" value="1"/>
</dbReference>
<evidence type="ECO:0000313" key="8">
    <source>
        <dbReference type="EMBL" id="PPQ26419.1"/>
    </source>
</evidence>
<evidence type="ECO:0000256" key="5">
    <source>
        <dbReference type="PIRSR" id="PIRSR000105-3"/>
    </source>
</evidence>
<gene>
    <name evidence="8" type="ORF">CCR94_22565</name>
</gene>
<dbReference type="FunFam" id="3.40.50.720:FF:000009">
    <property type="entry name" value="Fatty oxidation complex, alpha subunit"/>
    <property type="match status" value="1"/>
</dbReference>
<feature type="binding site" evidence="4">
    <location>
        <position position="92"/>
    </location>
    <ligand>
        <name>NAD(+)</name>
        <dbReference type="ChEBI" id="CHEBI:57540"/>
    </ligand>
</feature>
<dbReference type="InterPro" id="IPR006108">
    <property type="entry name" value="3HC_DH_C"/>
</dbReference>
<dbReference type="SUPFAM" id="SSF51735">
    <property type="entry name" value="NAD(P)-binding Rossmann-fold domains"/>
    <property type="match status" value="1"/>
</dbReference>
<sequence>MKIEKIGVIGAGVMGAGIAQAFATSGYRVLLRDISQGALDRGLATIGTSLSRLVAKEKMTQVDADAAAGRITATLTLEDFHDRDLIVEAVVEKFEVKKAIIGDLDRICPARTIFASNTSSLSLTRIAAASNHPGRVIGMHFFNPVAMMQLVEVIRAIQTTDAVNAAVVATVAKLGKEAKVARDSYGFVVNRVLIPMINEAINCVYENVATPEDVDAMMKLGAAHPMGPLALGDLIGLDIVLDVMEVLHAGFADPKYRPSPLLKQMCDAGYLGRKTGRGFFSY</sequence>
<dbReference type="Gene3D" id="3.40.50.720">
    <property type="entry name" value="NAD(P)-binding Rossmann-like Domain"/>
    <property type="match status" value="1"/>
</dbReference>
<feature type="binding site" evidence="4">
    <location>
        <position position="119"/>
    </location>
    <ligand>
        <name>NAD(+)</name>
        <dbReference type="ChEBI" id="CHEBI:57540"/>
    </ligand>
</feature>
<evidence type="ECO:0000259" key="7">
    <source>
        <dbReference type="Pfam" id="PF02737"/>
    </source>
</evidence>
<dbReference type="PROSITE" id="PS00067">
    <property type="entry name" value="3HCDH"/>
    <property type="match status" value="1"/>
</dbReference>
<evidence type="ECO:0000313" key="9">
    <source>
        <dbReference type="Proteomes" id="UP000239089"/>
    </source>
</evidence>
<dbReference type="Proteomes" id="UP000239089">
    <property type="component" value="Unassembled WGS sequence"/>
</dbReference>
<reference evidence="8 9" key="1">
    <citation type="journal article" date="2018" name="Arch. Microbiol.">
        <title>New insights into the metabolic potential of the phototrophic purple bacterium Rhodopila globiformis DSM 161(T) from its draft genome sequence and evidence for a vanadium-dependent nitrogenase.</title>
        <authorList>
            <person name="Imhoff J.F."/>
            <person name="Rahn T."/>
            <person name="Kunzel S."/>
            <person name="Neulinger S.C."/>
        </authorList>
    </citation>
    <scope>NUCLEOTIDE SEQUENCE [LARGE SCALE GENOMIC DNA]</scope>
    <source>
        <strain evidence="8 9">DSM 16996</strain>
    </source>
</reference>
<keyword evidence="9" id="KW-1185">Reference proteome</keyword>
<evidence type="ECO:0000259" key="6">
    <source>
        <dbReference type="Pfam" id="PF00725"/>
    </source>
</evidence>
<dbReference type="AlphaFoldDB" id="A0A2S6MVP2"/>
<dbReference type="EMBL" id="NHSJ01000134">
    <property type="protein sequence ID" value="PPQ26419.1"/>
    <property type="molecule type" value="Genomic_DNA"/>
</dbReference>
<protein>
    <submittedName>
        <fullName evidence="8">3-hydroxybutyryl-CoA dehydrogenase</fullName>
    </submittedName>
</protein>
<feature type="binding site" evidence="4">
    <location>
        <begin position="10"/>
        <end position="15"/>
    </location>
    <ligand>
        <name>NAD(+)</name>
        <dbReference type="ChEBI" id="CHEBI:57540"/>
    </ligand>
</feature>
<dbReference type="InterPro" id="IPR006176">
    <property type="entry name" value="3-OHacyl-CoA_DH_NAD-bd"/>
</dbReference>
<dbReference type="Gene3D" id="1.10.1040.10">
    <property type="entry name" value="N-(1-d-carboxylethyl)-l-norvaline Dehydrogenase, domain 2"/>
    <property type="match status" value="1"/>
</dbReference>
<organism evidence="8 9">
    <name type="scientific">Rhodoblastus sphagnicola</name>
    <dbReference type="NCBI Taxonomy" id="333368"/>
    <lineage>
        <taxon>Bacteria</taxon>
        <taxon>Pseudomonadati</taxon>
        <taxon>Pseudomonadota</taxon>
        <taxon>Alphaproteobacteria</taxon>
        <taxon>Hyphomicrobiales</taxon>
        <taxon>Rhodoblastaceae</taxon>
        <taxon>Rhodoblastus</taxon>
    </lineage>
</organism>